<proteinExistence type="predicted"/>
<keyword evidence="3" id="KW-1185">Reference proteome</keyword>
<feature type="region of interest" description="Disordered" evidence="1">
    <location>
        <begin position="249"/>
        <end position="271"/>
    </location>
</feature>
<feature type="region of interest" description="Disordered" evidence="1">
    <location>
        <begin position="286"/>
        <end position="327"/>
    </location>
</feature>
<feature type="region of interest" description="Disordered" evidence="1">
    <location>
        <begin position="107"/>
        <end position="135"/>
    </location>
</feature>
<accession>A0A8S1H1A5</accession>
<evidence type="ECO:0000313" key="3">
    <source>
        <dbReference type="Proteomes" id="UP000835052"/>
    </source>
</evidence>
<reference evidence="2" key="1">
    <citation type="submission" date="2020-10" db="EMBL/GenBank/DDBJ databases">
        <authorList>
            <person name="Kikuchi T."/>
        </authorList>
    </citation>
    <scope>NUCLEOTIDE SEQUENCE</scope>
    <source>
        <strain evidence="2">NKZ352</strain>
    </source>
</reference>
<name>A0A8S1H1A5_9PELO</name>
<dbReference type="AlphaFoldDB" id="A0A8S1H1A5"/>
<organism evidence="2 3">
    <name type="scientific">Caenorhabditis auriculariae</name>
    <dbReference type="NCBI Taxonomy" id="2777116"/>
    <lineage>
        <taxon>Eukaryota</taxon>
        <taxon>Metazoa</taxon>
        <taxon>Ecdysozoa</taxon>
        <taxon>Nematoda</taxon>
        <taxon>Chromadorea</taxon>
        <taxon>Rhabditida</taxon>
        <taxon>Rhabditina</taxon>
        <taxon>Rhabditomorpha</taxon>
        <taxon>Rhabditoidea</taxon>
        <taxon>Rhabditidae</taxon>
        <taxon>Peloderinae</taxon>
        <taxon>Caenorhabditis</taxon>
    </lineage>
</organism>
<sequence>MLTAVFSANSELKTRSSSYPESLGPAPLKKYGVYMVQGLSVVCVSCANWFLCRLPPERYGKHSEATMGSTGASATYHAYGELIRTASIHPLIRSCSIKHNNLCDKRSRQLDKDQDERSAVPTSSVATGGDSPSDRPDMCDLRCADARCSLLLSTSTFNVSATSSYSLHAALRTVSPGSGMWRGAACLPSGLDPRTIGSTPLHRLTLPSCRFSLPPPKATVRRSHTGLPTASMGSTGAYSFRRLTLAHLNEPATGPVGGRRKSTTSSQVQVGRPSITSATIDAPIPFFFYRNPPSRPPSRPPSKPPTSNRNSAALSRHNTVRSIFGGQ</sequence>
<feature type="compositionally biased region" description="Polar residues" evidence="1">
    <location>
        <begin position="312"/>
        <end position="321"/>
    </location>
</feature>
<feature type="compositionally biased region" description="Basic and acidic residues" evidence="1">
    <location>
        <begin position="107"/>
        <end position="118"/>
    </location>
</feature>
<gene>
    <name evidence="2" type="ORF">CAUJ_LOCUS5086</name>
</gene>
<dbReference type="EMBL" id="CAJGYM010000010">
    <property type="protein sequence ID" value="CAD6189167.1"/>
    <property type="molecule type" value="Genomic_DNA"/>
</dbReference>
<evidence type="ECO:0000256" key="1">
    <source>
        <dbReference type="SAM" id="MobiDB-lite"/>
    </source>
</evidence>
<comment type="caution">
    <text evidence="2">The sequence shown here is derived from an EMBL/GenBank/DDBJ whole genome shotgun (WGS) entry which is preliminary data.</text>
</comment>
<dbReference type="Proteomes" id="UP000835052">
    <property type="component" value="Unassembled WGS sequence"/>
</dbReference>
<feature type="compositionally biased region" description="Pro residues" evidence="1">
    <location>
        <begin position="293"/>
        <end position="304"/>
    </location>
</feature>
<protein>
    <submittedName>
        <fullName evidence="2">Uncharacterized protein</fullName>
    </submittedName>
</protein>
<dbReference type="OrthoDB" id="10626976at2759"/>
<evidence type="ECO:0000313" key="2">
    <source>
        <dbReference type="EMBL" id="CAD6189167.1"/>
    </source>
</evidence>